<evidence type="ECO:0000313" key="4">
    <source>
        <dbReference type="Proteomes" id="UP001526430"/>
    </source>
</evidence>
<evidence type="ECO:0000259" key="2">
    <source>
        <dbReference type="Pfam" id="PF12706"/>
    </source>
</evidence>
<dbReference type="SUPFAM" id="SSF56281">
    <property type="entry name" value="Metallo-hydrolase/oxidoreductase"/>
    <property type="match status" value="1"/>
</dbReference>
<reference evidence="3 4" key="1">
    <citation type="submission" date="2022-10" db="EMBL/GenBank/DDBJ databases">
        <title>Roseococcus glaciei nov., sp. nov., isolated from glacier.</title>
        <authorList>
            <person name="Liu Q."/>
            <person name="Xin Y.-H."/>
        </authorList>
    </citation>
    <scope>NUCLEOTIDE SEQUENCE [LARGE SCALE GENOMIC DNA]</scope>
    <source>
        <strain evidence="3 4">MDT2-1-1</strain>
    </source>
</reference>
<dbReference type="Pfam" id="PF12706">
    <property type="entry name" value="Lactamase_B_2"/>
    <property type="match status" value="1"/>
</dbReference>
<evidence type="ECO:0000256" key="1">
    <source>
        <dbReference type="SAM" id="MobiDB-lite"/>
    </source>
</evidence>
<gene>
    <name evidence="3" type="ORF">OF850_02285</name>
</gene>
<dbReference type="InterPro" id="IPR036866">
    <property type="entry name" value="RibonucZ/Hydroxyglut_hydro"/>
</dbReference>
<organism evidence="3 4">
    <name type="scientific">Sabulicella glaciei</name>
    <dbReference type="NCBI Taxonomy" id="2984948"/>
    <lineage>
        <taxon>Bacteria</taxon>
        <taxon>Pseudomonadati</taxon>
        <taxon>Pseudomonadota</taxon>
        <taxon>Alphaproteobacteria</taxon>
        <taxon>Acetobacterales</taxon>
        <taxon>Acetobacteraceae</taxon>
        <taxon>Sabulicella</taxon>
    </lineage>
</organism>
<dbReference type="EMBL" id="JAPFQI010000001">
    <property type="protein sequence ID" value="MCW8084445.1"/>
    <property type="molecule type" value="Genomic_DNA"/>
</dbReference>
<dbReference type="InterPro" id="IPR001279">
    <property type="entry name" value="Metallo-B-lactamas"/>
</dbReference>
<dbReference type="RefSeq" id="WP_301588044.1">
    <property type="nucleotide sequence ID" value="NZ_JAPFQI010000001.1"/>
</dbReference>
<name>A0ABT3NQM0_9PROT</name>
<dbReference type="PANTHER" id="PTHR15032:SF4">
    <property type="entry name" value="N-ACYL-PHOSPHATIDYLETHANOLAMINE-HYDROLYZING PHOSPHOLIPASE D"/>
    <property type="match status" value="1"/>
</dbReference>
<keyword evidence="4" id="KW-1185">Reference proteome</keyword>
<accession>A0ABT3NQM0</accession>
<sequence>MAGTRQGQHVVIGPAQRGADGRFLNPDGSRAGQGLRALWRLWREGGGTRWPAALEDAPEAPALRDVPTGHAGFTFIGHSTFLVRLEDGRVLLFDPIFSERCSPVTWAGPRRVRPPALSLAALDRVDAVLVSHAHYDHMDLPSLRELHARFAPRFFSGLGNAAFLARQGIPDVTELDWGSRAALPGGHEAIFLPMRHFAARTWRDRSRTLWGGFAIEAAGGGRFLHCGDTAWGDHLAAIGLAFGPFDAAMIPIGAYDPQWFMQAVHITPEQAVVAQRDLRARTAIAMHFGTFQLTREPIDEPVERLRAAVGAQDFRIPRFGETILLSLQKP</sequence>
<dbReference type="PANTHER" id="PTHR15032">
    <property type="entry name" value="N-ACYL-PHOSPHATIDYLETHANOLAMINE-HYDROLYZING PHOSPHOLIPASE D"/>
    <property type="match status" value="1"/>
</dbReference>
<evidence type="ECO:0000313" key="3">
    <source>
        <dbReference type="EMBL" id="MCW8084445.1"/>
    </source>
</evidence>
<dbReference type="Gene3D" id="3.60.15.10">
    <property type="entry name" value="Ribonuclease Z/Hydroxyacylglutathione hydrolase-like"/>
    <property type="match status" value="1"/>
</dbReference>
<comment type="caution">
    <text evidence="3">The sequence shown here is derived from an EMBL/GenBank/DDBJ whole genome shotgun (WGS) entry which is preliminary data.</text>
</comment>
<feature type="domain" description="Metallo-beta-lactamase" evidence="2">
    <location>
        <begin position="91"/>
        <end position="288"/>
    </location>
</feature>
<dbReference type="Proteomes" id="UP001526430">
    <property type="component" value="Unassembled WGS sequence"/>
</dbReference>
<feature type="region of interest" description="Disordered" evidence="1">
    <location>
        <begin position="1"/>
        <end position="28"/>
    </location>
</feature>
<protein>
    <submittedName>
        <fullName evidence="3">MBL fold metallo-hydrolase</fullName>
    </submittedName>
</protein>
<proteinExistence type="predicted"/>